<organism evidence="2 3">
    <name type="scientific">Litorivicinus lipolyticus</name>
    <dbReference type="NCBI Taxonomy" id="418701"/>
    <lineage>
        <taxon>Bacteria</taxon>
        <taxon>Pseudomonadati</taxon>
        <taxon>Pseudomonadota</taxon>
        <taxon>Gammaproteobacteria</taxon>
        <taxon>Oceanospirillales</taxon>
        <taxon>Litorivicinaceae</taxon>
        <taxon>Litorivicinus</taxon>
    </lineage>
</organism>
<keyword evidence="3" id="KW-1185">Reference proteome</keyword>
<dbReference type="AlphaFoldDB" id="A0A5Q2QHT6"/>
<dbReference type="RefSeq" id="WP_153714089.1">
    <property type="nucleotide sequence ID" value="NZ_CP045871.1"/>
</dbReference>
<feature type="domain" description="DUF4935" evidence="1">
    <location>
        <begin position="3"/>
        <end position="182"/>
    </location>
</feature>
<evidence type="ECO:0000313" key="3">
    <source>
        <dbReference type="Proteomes" id="UP000388235"/>
    </source>
</evidence>
<evidence type="ECO:0000313" key="2">
    <source>
        <dbReference type="EMBL" id="QGG80585.1"/>
    </source>
</evidence>
<dbReference type="InterPro" id="IPR032557">
    <property type="entry name" value="DUF4935"/>
</dbReference>
<name>A0A5Q2QHT6_9GAMM</name>
<evidence type="ECO:0000259" key="1">
    <source>
        <dbReference type="Pfam" id="PF16289"/>
    </source>
</evidence>
<dbReference type="Proteomes" id="UP000388235">
    <property type="component" value="Chromosome"/>
</dbReference>
<reference evidence="2 3" key="1">
    <citation type="submission" date="2019-11" db="EMBL/GenBank/DDBJ databases">
        <authorList>
            <person name="Khan S.A."/>
            <person name="Jeon C.O."/>
            <person name="Chun B.H."/>
        </authorList>
    </citation>
    <scope>NUCLEOTIDE SEQUENCE [LARGE SCALE GENOMIC DNA]</scope>
    <source>
        <strain evidence="2 3">IMCC 1097</strain>
    </source>
</reference>
<dbReference type="Pfam" id="PF16289">
    <property type="entry name" value="PIN_12"/>
    <property type="match status" value="1"/>
</dbReference>
<sequence length="325" mass="37151">MHVFIDTNILLNFFHFTKDELDSLNDVFASHEYGSATVHLTEQVCNEFRRNREARIKDALKKFKETKSAPQFPSFMKGYDEYGQIRKLSNNLRELQKSILEKVEADISAKDLVADRLIEQIFESSEIVPVTSQIYEKASMRSALGNPPGKNDSIGDAVNWTLLLESVPGNDDVHVISEDGDFYSTLDDQKAHPFLVEEWERVKGARLFVYRTLSGFMSEHFDGVAFSFDKDKEALIEELFDSGSFAQTHSIVAKLENYRYFSFKEVGRILDAVDANNQFGGIIRDYDVSDFLNRIAVPHIGNVTSEEHRETLEIVIEEKRERGDA</sequence>
<protein>
    <recommendedName>
        <fullName evidence="1">DUF4935 domain-containing protein</fullName>
    </recommendedName>
</protein>
<dbReference type="KEGG" id="llp:GH975_08380"/>
<gene>
    <name evidence="2" type="ORF">GH975_08380</name>
</gene>
<proteinExistence type="predicted"/>
<accession>A0A5Q2QHT6</accession>
<dbReference type="OrthoDB" id="569642at2"/>
<dbReference type="EMBL" id="CP045871">
    <property type="protein sequence ID" value="QGG80585.1"/>
    <property type="molecule type" value="Genomic_DNA"/>
</dbReference>